<comment type="caution">
    <text evidence="1">The sequence shown here is derived from an EMBL/GenBank/DDBJ whole genome shotgun (WGS) entry which is preliminary data.</text>
</comment>
<reference evidence="1" key="2">
    <citation type="submission" date="2022-01" db="EMBL/GenBank/DDBJ databases">
        <authorList>
            <person name="Yamashiro T."/>
            <person name="Shiraishi A."/>
            <person name="Satake H."/>
            <person name="Nakayama K."/>
        </authorList>
    </citation>
    <scope>NUCLEOTIDE SEQUENCE</scope>
</reference>
<accession>A0ABQ4YVK9</accession>
<proteinExistence type="predicted"/>
<organism evidence="1 2">
    <name type="scientific">Tanacetum coccineum</name>
    <dbReference type="NCBI Taxonomy" id="301880"/>
    <lineage>
        <taxon>Eukaryota</taxon>
        <taxon>Viridiplantae</taxon>
        <taxon>Streptophyta</taxon>
        <taxon>Embryophyta</taxon>
        <taxon>Tracheophyta</taxon>
        <taxon>Spermatophyta</taxon>
        <taxon>Magnoliopsida</taxon>
        <taxon>eudicotyledons</taxon>
        <taxon>Gunneridae</taxon>
        <taxon>Pentapetalae</taxon>
        <taxon>asterids</taxon>
        <taxon>campanulids</taxon>
        <taxon>Asterales</taxon>
        <taxon>Asteraceae</taxon>
        <taxon>Asteroideae</taxon>
        <taxon>Anthemideae</taxon>
        <taxon>Anthemidinae</taxon>
        <taxon>Tanacetum</taxon>
    </lineage>
</organism>
<gene>
    <name evidence="1" type="ORF">Tco_0748420</name>
</gene>
<evidence type="ECO:0000313" key="1">
    <source>
        <dbReference type="EMBL" id="GJS81879.1"/>
    </source>
</evidence>
<name>A0ABQ4YVK9_9ASTR</name>
<dbReference type="Proteomes" id="UP001151760">
    <property type="component" value="Unassembled WGS sequence"/>
</dbReference>
<protein>
    <submittedName>
        <fullName evidence="1">Uncharacterized protein</fullName>
    </submittedName>
</protein>
<evidence type="ECO:0000313" key="2">
    <source>
        <dbReference type="Proteomes" id="UP001151760"/>
    </source>
</evidence>
<keyword evidence="2" id="KW-1185">Reference proteome</keyword>
<dbReference type="EMBL" id="BQNB010010782">
    <property type="protein sequence ID" value="GJS81879.1"/>
    <property type="molecule type" value="Genomic_DNA"/>
</dbReference>
<sequence length="117" mass="13791">MLKKFRLEDSKSTKSPMLTEIKLSKDDEADFIDSTKYRGHCFHRNTWSLSSILNHENRSTNDPYFNRLAHPTSIIFNFTKKRLNGDMCETLNPNLLYTDEVYPYLKTVEIAIRENIL</sequence>
<reference evidence="1" key="1">
    <citation type="journal article" date="2022" name="Int. J. Mol. Sci.">
        <title>Draft Genome of Tanacetum Coccineum: Genomic Comparison of Closely Related Tanacetum-Family Plants.</title>
        <authorList>
            <person name="Yamashiro T."/>
            <person name="Shiraishi A."/>
            <person name="Nakayama K."/>
            <person name="Satake H."/>
        </authorList>
    </citation>
    <scope>NUCLEOTIDE SEQUENCE</scope>
</reference>